<dbReference type="GO" id="GO:0016787">
    <property type="term" value="F:hydrolase activity"/>
    <property type="evidence" value="ECO:0007669"/>
    <property type="project" value="UniProtKB-KW"/>
</dbReference>
<evidence type="ECO:0000259" key="1">
    <source>
        <dbReference type="SMART" id="SM00849"/>
    </source>
</evidence>
<organism evidence="2 3">
    <name type="scientific">Pirellulimonas nuda</name>
    <dbReference type="NCBI Taxonomy" id="2528009"/>
    <lineage>
        <taxon>Bacteria</taxon>
        <taxon>Pseudomonadati</taxon>
        <taxon>Planctomycetota</taxon>
        <taxon>Planctomycetia</taxon>
        <taxon>Pirellulales</taxon>
        <taxon>Lacipirellulaceae</taxon>
        <taxon>Pirellulimonas</taxon>
    </lineage>
</organism>
<feature type="domain" description="Metallo-beta-lactamase" evidence="1">
    <location>
        <begin position="23"/>
        <end position="209"/>
    </location>
</feature>
<dbReference type="OrthoDB" id="9761531at2"/>
<dbReference type="KEGG" id="pnd:Pla175_12380"/>
<dbReference type="Pfam" id="PF00753">
    <property type="entry name" value="Lactamase_B"/>
    <property type="match status" value="1"/>
</dbReference>
<gene>
    <name evidence="2" type="primary">baeB</name>
    <name evidence="2" type="ORF">Pla175_12380</name>
</gene>
<sequence>MIPRTPLFPHVIELNHQARRRFTCSVYLVYDNDAWTLIDIGYEDAVDECLQLIRQLDFPLSKCVTLLASHADVDHIQGLSKAKGLLKTTVTCHPAAAKLLEEGDRVQTFAEIGAQGIDLAMPKVSIDRTVDDGDVIEVGGLKLEVWHTPGHTDGQLSFRMGDLLFSGDNLFRDGCVGAIDAHHGSNIEDFIKSLSRIRDSDVAWLLPSHGPVFRKDKKQIDATIARLETYLHMADFGTCAIDWPLMDAWEDELVAGTLPDAGDDRG</sequence>
<accession>A0A518D8R2</accession>
<dbReference type="SMART" id="SM00849">
    <property type="entry name" value="Lactamase_B"/>
    <property type="match status" value="1"/>
</dbReference>
<dbReference type="AlphaFoldDB" id="A0A518D8R2"/>
<dbReference type="InterPro" id="IPR036866">
    <property type="entry name" value="RibonucZ/Hydroxyglut_hydro"/>
</dbReference>
<keyword evidence="2" id="KW-0378">Hydrolase</keyword>
<proteinExistence type="predicted"/>
<dbReference type="RefSeq" id="WP_145282167.1">
    <property type="nucleotide sequence ID" value="NZ_CP036291.1"/>
</dbReference>
<protein>
    <submittedName>
        <fullName evidence="2">Putative polyketide biosynthesis zinc-dependent hydrolase BaeB</fullName>
        <ecNumber evidence="2">3.-.-.-</ecNumber>
    </submittedName>
</protein>
<dbReference type="PANTHER" id="PTHR23131">
    <property type="entry name" value="ENDORIBONUCLEASE LACTB2"/>
    <property type="match status" value="1"/>
</dbReference>
<keyword evidence="3" id="KW-1185">Reference proteome</keyword>
<name>A0A518D8R2_9BACT</name>
<evidence type="ECO:0000313" key="2">
    <source>
        <dbReference type="EMBL" id="QDU87871.1"/>
    </source>
</evidence>
<dbReference type="EMBL" id="CP036291">
    <property type="protein sequence ID" value="QDU87871.1"/>
    <property type="molecule type" value="Genomic_DNA"/>
</dbReference>
<dbReference type="EC" id="3.-.-.-" evidence="2"/>
<evidence type="ECO:0000313" key="3">
    <source>
        <dbReference type="Proteomes" id="UP000317429"/>
    </source>
</evidence>
<dbReference type="PANTHER" id="PTHR23131:SF0">
    <property type="entry name" value="ENDORIBONUCLEASE LACTB2"/>
    <property type="match status" value="1"/>
</dbReference>
<reference evidence="2 3" key="1">
    <citation type="submission" date="2019-02" db="EMBL/GenBank/DDBJ databases">
        <title>Deep-cultivation of Planctomycetes and their phenomic and genomic characterization uncovers novel biology.</title>
        <authorList>
            <person name="Wiegand S."/>
            <person name="Jogler M."/>
            <person name="Boedeker C."/>
            <person name="Pinto D."/>
            <person name="Vollmers J."/>
            <person name="Rivas-Marin E."/>
            <person name="Kohn T."/>
            <person name="Peeters S.H."/>
            <person name="Heuer A."/>
            <person name="Rast P."/>
            <person name="Oberbeckmann S."/>
            <person name="Bunk B."/>
            <person name="Jeske O."/>
            <person name="Meyerdierks A."/>
            <person name="Storesund J.E."/>
            <person name="Kallscheuer N."/>
            <person name="Luecker S."/>
            <person name="Lage O.M."/>
            <person name="Pohl T."/>
            <person name="Merkel B.J."/>
            <person name="Hornburger P."/>
            <person name="Mueller R.-W."/>
            <person name="Bruemmer F."/>
            <person name="Labrenz M."/>
            <person name="Spormann A.M."/>
            <person name="Op den Camp H."/>
            <person name="Overmann J."/>
            <person name="Amann R."/>
            <person name="Jetten M.S.M."/>
            <person name="Mascher T."/>
            <person name="Medema M.H."/>
            <person name="Devos D.P."/>
            <person name="Kaster A.-K."/>
            <person name="Ovreas L."/>
            <person name="Rohde M."/>
            <person name="Galperin M.Y."/>
            <person name="Jogler C."/>
        </authorList>
    </citation>
    <scope>NUCLEOTIDE SEQUENCE [LARGE SCALE GENOMIC DNA]</scope>
    <source>
        <strain evidence="2 3">Pla175</strain>
    </source>
</reference>
<dbReference type="InterPro" id="IPR001279">
    <property type="entry name" value="Metallo-B-lactamas"/>
</dbReference>
<dbReference type="Gene3D" id="3.60.15.10">
    <property type="entry name" value="Ribonuclease Z/Hydroxyacylglutathione hydrolase-like"/>
    <property type="match status" value="1"/>
</dbReference>
<dbReference type="Proteomes" id="UP000317429">
    <property type="component" value="Chromosome"/>
</dbReference>
<dbReference type="InterPro" id="IPR050662">
    <property type="entry name" value="Sec-metab_biosynth-thioest"/>
</dbReference>
<dbReference type="SUPFAM" id="SSF56281">
    <property type="entry name" value="Metallo-hydrolase/oxidoreductase"/>
    <property type="match status" value="1"/>
</dbReference>